<organism evidence="2 3">
    <name type="scientific">Plantactinospora solaniradicis</name>
    <dbReference type="NCBI Taxonomy" id="1723736"/>
    <lineage>
        <taxon>Bacteria</taxon>
        <taxon>Bacillati</taxon>
        <taxon>Actinomycetota</taxon>
        <taxon>Actinomycetes</taxon>
        <taxon>Micromonosporales</taxon>
        <taxon>Micromonosporaceae</taxon>
        <taxon>Plantactinospora</taxon>
    </lineage>
</organism>
<dbReference type="EMBL" id="JBHSPR010000042">
    <property type="protein sequence ID" value="MFC6021436.1"/>
    <property type="molecule type" value="Genomic_DNA"/>
</dbReference>
<dbReference type="SUPFAM" id="SSF89372">
    <property type="entry name" value="Fucose-specific lectin"/>
    <property type="match status" value="1"/>
</dbReference>
<reference evidence="3" key="1">
    <citation type="journal article" date="2019" name="Int. J. Syst. Evol. Microbiol.">
        <title>The Global Catalogue of Microorganisms (GCM) 10K type strain sequencing project: providing services to taxonomists for standard genome sequencing and annotation.</title>
        <authorList>
            <consortium name="The Broad Institute Genomics Platform"/>
            <consortium name="The Broad Institute Genome Sequencing Center for Infectious Disease"/>
            <person name="Wu L."/>
            <person name="Ma J."/>
        </authorList>
    </citation>
    <scope>NUCLEOTIDE SEQUENCE [LARGE SCALE GENOMIC DNA]</scope>
    <source>
        <strain evidence="3">ZS-35-S2</strain>
    </source>
</reference>
<feature type="domain" description="PLL-like beta propeller" evidence="1">
    <location>
        <begin position="7"/>
        <end position="67"/>
    </location>
</feature>
<dbReference type="Pfam" id="PF26607">
    <property type="entry name" value="DUF8189"/>
    <property type="match status" value="1"/>
</dbReference>
<evidence type="ECO:0000259" key="1">
    <source>
        <dbReference type="Pfam" id="PF26607"/>
    </source>
</evidence>
<proteinExistence type="predicted"/>
<evidence type="ECO:0000313" key="2">
    <source>
        <dbReference type="EMBL" id="MFC6021436.1"/>
    </source>
</evidence>
<accession>A0ABW1KJL4</accession>
<name>A0ABW1KJL4_9ACTN</name>
<comment type="caution">
    <text evidence="2">The sequence shown here is derived from an EMBL/GenBank/DDBJ whole genome shotgun (WGS) entry which is preliminary data.</text>
</comment>
<feature type="non-terminal residue" evidence="2">
    <location>
        <position position="1"/>
    </location>
</feature>
<protein>
    <recommendedName>
        <fullName evidence="1">PLL-like beta propeller domain-containing protein</fullName>
    </recommendedName>
</protein>
<dbReference type="Proteomes" id="UP001596203">
    <property type="component" value="Unassembled WGS sequence"/>
</dbReference>
<dbReference type="Gene3D" id="2.120.10.70">
    <property type="entry name" value="Fucose-specific lectin"/>
    <property type="match status" value="1"/>
</dbReference>
<gene>
    <name evidence="2" type="ORF">ACFP2T_35370</name>
</gene>
<sequence length="69" mass="7533">PSGNLSQNTWRSGVWLGWESLGGIVAGTPTVTYQNGQYDVFARSPRGIVYQKTWTGSWSDWKSIGGILG</sequence>
<keyword evidence="3" id="KW-1185">Reference proteome</keyword>
<dbReference type="RefSeq" id="WP_377429597.1">
    <property type="nucleotide sequence ID" value="NZ_JBHSPR010000042.1"/>
</dbReference>
<dbReference type="InterPro" id="IPR058502">
    <property type="entry name" value="PLL-like_beta-prop"/>
</dbReference>
<evidence type="ECO:0000313" key="3">
    <source>
        <dbReference type="Proteomes" id="UP001596203"/>
    </source>
</evidence>